<dbReference type="OrthoDB" id="9783370at2"/>
<proteinExistence type="predicted"/>
<keyword evidence="4" id="KW-1185">Reference proteome</keyword>
<gene>
    <name evidence="3" type="ORF">ETD83_05620</name>
</gene>
<dbReference type="GO" id="GO:0016887">
    <property type="term" value="F:ATP hydrolysis activity"/>
    <property type="evidence" value="ECO:0007669"/>
    <property type="project" value="InterPro"/>
</dbReference>
<dbReference type="Proteomes" id="UP000309174">
    <property type="component" value="Unassembled WGS sequence"/>
</dbReference>
<dbReference type="InterPro" id="IPR003593">
    <property type="entry name" value="AAA+_ATPase"/>
</dbReference>
<evidence type="ECO:0000313" key="3">
    <source>
        <dbReference type="EMBL" id="TMR05717.1"/>
    </source>
</evidence>
<evidence type="ECO:0000259" key="2">
    <source>
        <dbReference type="SMART" id="SM00382"/>
    </source>
</evidence>
<dbReference type="GO" id="GO:0005524">
    <property type="term" value="F:ATP binding"/>
    <property type="evidence" value="ECO:0007669"/>
    <property type="project" value="InterPro"/>
</dbReference>
<dbReference type="Pfam" id="PF07728">
    <property type="entry name" value="AAA_5"/>
    <property type="match status" value="1"/>
</dbReference>
<organism evidence="3 4">
    <name type="scientific">Actinomadura soli</name>
    <dbReference type="NCBI Taxonomy" id="2508997"/>
    <lineage>
        <taxon>Bacteria</taxon>
        <taxon>Bacillati</taxon>
        <taxon>Actinomycetota</taxon>
        <taxon>Actinomycetes</taxon>
        <taxon>Streptosporangiales</taxon>
        <taxon>Thermomonosporaceae</taxon>
        <taxon>Actinomadura</taxon>
    </lineage>
</organism>
<sequence length="316" mass="35459">MSFDLFEGTGRPRRPVPSPEHPDPRPWDLPDLPEWRRRGRSAPKFAMPNGLIAAVNTALNLRRPLLLTGAAGSGKSTVVELIAAELGVAPVLRWHITSKTTLQAGLYEYDALERLRATQNNDPDTSIERFVKLGPLGTALADREKPRAVLIDEIDKSDLDLPGDMLNVLEAGEFEITPLWRTVRADADRDHLVRGADGREDYLVSGGTVRTEHYPVIVFTSNQERTFPAPFLRRCVRYKMDPPDEAFLTRIVTEHLGGVDERQREIIGDFARRLREGQEMAISQLIELVELVTSHRLGPDQVNEVREILLEPLAGK</sequence>
<dbReference type="Gene3D" id="3.40.50.300">
    <property type="entry name" value="P-loop containing nucleotide triphosphate hydrolases"/>
    <property type="match status" value="1"/>
</dbReference>
<evidence type="ECO:0000313" key="4">
    <source>
        <dbReference type="Proteomes" id="UP000309174"/>
    </source>
</evidence>
<dbReference type="AlphaFoldDB" id="A0A5C4JHS3"/>
<reference evidence="3 4" key="1">
    <citation type="submission" date="2019-05" db="EMBL/GenBank/DDBJ databases">
        <title>Draft genome sequence of Actinomadura sp. 14C53.</title>
        <authorList>
            <person name="Saricaoglu S."/>
            <person name="Isik K."/>
        </authorList>
    </citation>
    <scope>NUCLEOTIDE SEQUENCE [LARGE SCALE GENOMIC DNA]</scope>
    <source>
        <strain evidence="3 4">14C53</strain>
    </source>
</reference>
<dbReference type="EMBL" id="VCKW01000018">
    <property type="protein sequence ID" value="TMR05717.1"/>
    <property type="molecule type" value="Genomic_DNA"/>
</dbReference>
<dbReference type="InterPro" id="IPR011704">
    <property type="entry name" value="ATPase_dyneun-rel_AAA"/>
</dbReference>
<dbReference type="InterPro" id="IPR027417">
    <property type="entry name" value="P-loop_NTPase"/>
</dbReference>
<feature type="compositionally biased region" description="Basic and acidic residues" evidence="1">
    <location>
        <begin position="20"/>
        <end position="33"/>
    </location>
</feature>
<name>A0A5C4JHS3_9ACTN</name>
<evidence type="ECO:0000256" key="1">
    <source>
        <dbReference type="SAM" id="MobiDB-lite"/>
    </source>
</evidence>
<feature type="region of interest" description="Disordered" evidence="1">
    <location>
        <begin position="1"/>
        <end position="33"/>
    </location>
</feature>
<feature type="domain" description="AAA+ ATPase" evidence="2">
    <location>
        <begin position="61"/>
        <end position="262"/>
    </location>
</feature>
<comment type="caution">
    <text evidence="3">The sequence shown here is derived from an EMBL/GenBank/DDBJ whole genome shotgun (WGS) entry which is preliminary data.</text>
</comment>
<protein>
    <submittedName>
        <fullName evidence="3">ATPase</fullName>
    </submittedName>
</protein>
<accession>A0A5C4JHS3</accession>
<dbReference type="SUPFAM" id="SSF52540">
    <property type="entry name" value="P-loop containing nucleoside triphosphate hydrolases"/>
    <property type="match status" value="1"/>
</dbReference>
<dbReference type="RefSeq" id="WP_138643970.1">
    <property type="nucleotide sequence ID" value="NZ_VCKW01000018.1"/>
</dbReference>
<dbReference type="SMART" id="SM00382">
    <property type="entry name" value="AAA"/>
    <property type="match status" value="1"/>
</dbReference>